<dbReference type="GO" id="GO:0005783">
    <property type="term" value="C:endoplasmic reticulum"/>
    <property type="evidence" value="ECO:0007669"/>
    <property type="project" value="TreeGrafter"/>
</dbReference>
<evidence type="ECO:0000259" key="5">
    <source>
        <dbReference type="Pfam" id="PF07970"/>
    </source>
</evidence>
<feature type="domain" description="Endoplasmic reticulum vesicle transporter C-terminal" evidence="5">
    <location>
        <begin position="149"/>
        <end position="235"/>
    </location>
</feature>
<evidence type="ECO:0000256" key="3">
    <source>
        <dbReference type="ARBA" id="ARBA00022989"/>
    </source>
</evidence>
<dbReference type="PANTHER" id="PTHR10984">
    <property type="entry name" value="ENDOPLASMIC RETICULUM-GOLGI INTERMEDIATE COMPARTMENT PROTEIN"/>
    <property type="match status" value="1"/>
</dbReference>
<evidence type="ECO:0000313" key="7">
    <source>
        <dbReference type="EnsemblPlants" id="EMT09582"/>
    </source>
</evidence>
<dbReference type="GO" id="GO:0030134">
    <property type="term" value="C:COPII-coated ER to Golgi transport vesicle"/>
    <property type="evidence" value="ECO:0007669"/>
    <property type="project" value="TreeGrafter"/>
</dbReference>
<dbReference type="Pfam" id="PF07970">
    <property type="entry name" value="COPIIcoated_ERV"/>
    <property type="match status" value="2"/>
</dbReference>
<evidence type="ECO:0008006" key="8">
    <source>
        <dbReference type="Google" id="ProtNLM"/>
    </source>
</evidence>
<evidence type="ECO:0000256" key="2">
    <source>
        <dbReference type="ARBA" id="ARBA00022692"/>
    </source>
</evidence>
<dbReference type="AlphaFoldDB" id="M8AYM5"/>
<keyword evidence="4" id="KW-0472">Membrane</keyword>
<sequence>MEGLLHKLKGLDAYPKVNEDFYKRTLSGGVVTLLSALVMLLLFVSETRSYYYSATETKLVVDTSRGERLRVNFDITFPSIPCTLLSVDTRDISGEQHQDIRHDIEKKRLDSHGNVIESRKEGIGGTKIEKPLQKHGGRLGKGEEYCGTCYGAEESDEQCCNSCEEVREAYKKKGWALTNPDLIDQCAREDFVERVKTQHGEGCSVHGFLDVSKVAGNFHFAPGKGYYESNVDVPELTAEGGFNVVPTIYNDIRGRKIDSNQFSVTEHFRDGNVQPRPQPGVFFFYDFSPIKVIFTEENRSFLHYLTNLCAIVGGIFTVAGIIDSFIYHGQKALKKKMEIGKYR</sequence>
<dbReference type="Pfam" id="PF13850">
    <property type="entry name" value="ERGIC_N"/>
    <property type="match status" value="1"/>
</dbReference>
<proteinExistence type="predicted"/>
<dbReference type="PANTHER" id="PTHR10984:SF58">
    <property type="entry name" value="OS05G0490200 PROTEIN"/>
    <property type="match status" value="1"/>
</dbReference>
<dbReference type="GO" id="GO:0016020">
    <property type="term" value="C:membrane"/>
    <property type="evidence" value="ECO:0007669"/>
    <property type="project" value="UniProtKB-SubCell"/>
</dbReference>
<keyword evidence="3" id="KW-1133">Transmembrane helix</keyword>
<dbReference type="InterPro" id="IPR039542">
    <property type="entry name" value="Erv_N"/>
</dbReference>
<name>M8AYM5_AEGTA</name>
<protein>
    <recommendedName>
        <fullName evidence="8">Endoplasmic reticulum-Golgi intermediate compartment protein 3</fullName>
    </recommendedName>
</protein>
<organism evidence="7">
    <name type="scientific">Aegilops tauschii</name>
    <name type="common">Tausch's goatgrass</name>
    <name type="synonym">Aegilops squarrosa</name>
    <dbReference type="NCBI Taxonomy" id="37682"/>
    <lineage>
        <taxon>Eukaryota</taxon>
        <taxon>Viridiplantae</taxon>
        <taxon>Streptophyta</taxon>
        <taxon>Embryophyta</taxon>
        <taxon>Tracheophyta</taxon>
        <taxon>Spermatophyta</taxon>
        <taxon>Magnoliopsida</taxon>
        <taxon>Liliopsida</taxon>
        <taxon>Poales</taxon>
        <taxon>Poaceae</taxon>
        <taxon>BOP clade</taxon>
        <taxon>Pooideae</taxon>
        <taxon>Triticodae</taxon>
        <taxon>Triticeae</taxon>
        <taxon>Triticinae</taxon>
        <taxon>Aegilops</taxon>
    </lineage>
</organism>
<keyword evidence="2" id="KW-0812">Transmembrane</keyword>
<evidence type="ECO:0000256" key="4">
    <source>
        <dbReference type="ARBA" id="ARBA00023136"/>
    </source>
</evidence>
<feature type="domain" description="Endoplasmic reticulum vesicle transporter C-terminal" evidence="5">
    <location>
        <begin position="243"/>
        <end position="323"/>
    </location>
</feature>
<dbReference type="EnsemblPlants" id="EMT09582">
    <property type="protein sequence ID" value="EMT09582"/>
    <property type="gene ID" value="F775_31797"/>
</dbReference>
<dbReference type="InterPro" id="IPR012936">
    <property type="entry name" value="Erv_C"/>
</dbReference>
<dbReference type="InterPro" id="IPR045888">
    <property type="entry name" value="Erv"/>
</dbReference>
<reference evidence="7" key="1">
    <citation type="submission" date="2015-06" db="UniProtKB">
        <authorList>
            <consortium name="EnsemblPlants"/>
        </authorList>
    </citation>
    <scope>IDENTIFICATION</scope>
</reference>
<accession>M8AYM5</accession>
<comment type="subcellular location">
    <subcellularLocation>
        <location evidence="1">Membrane</location>
    </subcellularLocation>
</comment>
<evidence type="ECO:0000256" key="1">
    <source>
        <dbReference type="ARBA" id="ARBA00004370"/>
    </source>
</evidence>
<feature type="domain" description="Endoplasmic reticulum vesicle transporter N-terminal" evidence="6">
    <location>
        <begin position="8"/>
        <end position="97"/>
    </location>
</feature>
<evidence type="ECO:0000259" key="6">
    <source>
        <dbReference type="Pfam" id="PF13850"/>
    </source>
</evidence>